<protein>
    <submittedName>
        <fullName evidence="12">Membrane protein</fullName>
    </submittedName>
</protein>
<dbReference type="AlphaFoldDB" id="A0A081XJ25"/>
<evidence type="ECO:0000259" key="11">
    <source>
        <dbReference type="Pfam" id="PF03372"/>
    </source>
</evidence>
<evidence type="ECO:0000256" key="1">
    <source>
        <dbReference type="ARBA" id="ARBA00001936"/>
    </source>
</evidence>
<dbReference type="OrthoDB" id="4316587at2"/>
<keyword evidence="4" id="KW-0479">Metal-binding</keyword>
<dbReference type="PANTHER" id="PTHR15822">
    <property type="entry name" value="TRAF AND TNF RECEPTOR-ASSOCIATED PROTEIN"/>
    <property type="match status" value="1"/>
</dbReference>
<name>A0A081XJ25_STRTO</name>
<organism evidence="12 13">
    <name type="scientific">Streptomyces toyocaensis</name>
    <dbReference type="NCBI Taxonomy" id="55952"/>
    <lineage>
        <taxon>Bacteria</taxon>
        <taxon>Bacillati</taxon>
        <taxon>Actinomycetota</taxon>
        <taxon>Actinomycetes</taxon>
        <taxon>Kitasatosporales</taxon>
        <taxon>Streptomycetaceae</taxon>
        <taxon>Streptomyces</taxon>
    </lineage>
</organism>
<dbReference type="GO" id="GO:0004518">
    <property type="term" value="F:nuclease activity"/>
    <property type="evidence" value="ECO:0007669"/>
    <property type="project" value="UniProtKB-KW"/>
</dbReference>
<feature type="domain" description="Endonuclease/exonuclease/phosphatase" evidence="11">
    <location>
        <begin position="146"/>
        <end position="346"/>
    </location>
</feature>
<proteinExistence type="predicted"/>
<evidence type="ECO:0000256" key="3">
    <source>
        <dbReference type="ARBA" id="ARBA00022722"/>
    </source>
</evidence>
<evidence type="ECO:0000256" key="9">
    <source>
        <dbReference type="SAM" id="MobiDB-lite"/>
    </source>
</evidence>
<evidence type="ECO:0000256" key="10">
    <source>
        <dbReference type="SAM" id="Phobius"/>
    </source>
</evidence>
<keyword evidence="3" id="KW-0540">Nuclease</keyword>
<dbReference type="STRING" id="55952.BU52_29755"/>
<dbReference type="GO" id="GO:0046872">
    <property type="term" value="F:metal ion binding"/>
    <property type="evidence" value="ECO:0007669"/>
    <property type="project" value="UniProtKB-KW"/>
</dbReference>
<evidence type="ECO:0000256" key="4">
    <source>
        <dbReference type="ARBA" id="ARBA00022723"/>
    </source>
</evidence>
<comment type="cofactor">
    <cofactor evidence="1">
        <name>Mn(2+)</name>
        <dbReference type="ChEBI" id="CHEBI:29035"/>
    </cofactor>
</comment>
<dbReference type="PANTHER" id="PTHR15822:SF4">
    <property type="entry name" value="TYROSYL-DNA PHOSPHODIESTERASE 2"/>
    <property type="match status" value="1"/>
</dbReference>
<feature type="transmembrane region" description="Helical" evidence="10">
    <location>
        <begin position="115"/>
        <end position="134"/>
    </location>
</feature>
<evidence type="ECO:0000313" key="12">
    <source>
        <dbReference type="EMBL" id="KES03548.1"/>
    </source>
</evidence>
<gene>
    <name evidence="12" type="ORF">BU52_29755</name>
</gene>
<dbReference type="Proteomes" id="UP000028341">
    <property type="component" value="Unassembled WGS sequence"/>
</dbReference>
<keyword evidence="5" id="KW-0227">DNA damage</keyword>
<comment type="cofactor">
    <cofactor evidence="2">
        <name>Mg(2+)</name>
        <dbReference type="ChEBI" id="CHEBI:18420"/>
    </cofactor>
</comment>
<dbReference type="EMBL" id="JFCB01000039">
    <property type="protein sequence ID" value="KES03548.1"/>
    <property type="molecule type" value="Genomic_DNA"/>
</dbReference>
<keyword evidence="13" id="KW-1185">Reference proteome</keyword>
<dbReference type="eggNOG" id="COG3021">
    <property type="taxonomic scope" value="Bacteria"/>
</dbReference>
<dbReference type="GO" id="GO:0006281">
    <property type="term" value="P:DNA repair"/>
    <property type="evidence" value="ECO:0007669"/>
    <property type="project" value="UniProtKB-KW"/>
</dbReference>
<feature type="compositionally biased region" description="Basic and acidic residues" evidence="9">
    <location>
        <begin position="11"/>
        <end position="21"/>
    </location>
</feature>
<evidence type="ECO:0000256" key="2">
    <source>
        <dbReference type="ARBA" id="ARBA00001946"/>
    </source>
</evidence>
<dbReference type="InterPro" id="IPR036691">
    <property type="entry name" value="Endo/exonu/phosph_ase_sf"/>
</dbReference>
<dbReference type="InterPro" id="IPR005135">
    <property type="entry name" value="Endo/exonuclease/phosphatase"/>
</dbReference>
<evidence type="ECO:0000256" key="5">
    <source>
        <dbReference type="ARBA" id="ARBA00022763"/>
    </source>
</evidence>
<dbReference type="Pfam" id="PF03372">
    <property type="entry name" value="Exo_endo_phos"/>
    <property type="match status" value="1"/>
</dbReference>
<feature type="transmembrane region" description="Helical" evidence="10">
    <location>
        <begin position="53"/>
        <end position="71"/>
    </location>
</feature>
<keyword evidence="8" id="KW-0234">DNA repair</keyword>
<dbReference type="InterPro" id="IPR051547">
    <property type="entry name" value="TDP2-like"/>
</dbReference>
<feature type="compositionally biased region" description="Low complexity" evidence="9">
    <location>
        <begin position="23"/>
        <end position="37"/>
    </location>
</feature>
<keyword evidence="6" id="KW-0378">Hydrolase</keyword>
<comment type="caution">
    <text evidence="12">The sequence shown here is derived from an EMBL/GenBank/DDBJ whole genome shotgun (WGS) entry which is preliminary data.</text>
</comment>
<dbReference type="GO" id="GO:0016787">
    <property type="term" value="F:hydrolase activity"/>
    <property type="evidence" value="ECO:0007669"/>
    <property type="project" value="UniProtKB-KW"/>
</dbReference>
<evidence type="ECO:0000256" key="7">
    <source>
        <dbReference type="ARBA" id="ARBA00022842"/>
    </source>
</evidence>
<evidence type="ECO:0000256" key="8">
    <source>
        <dbReference type="ARBA" id="ARBA00023204"/>
    </source>
</evidence>
<keyword evidence="10" id="KW-0472">Membrane</keyword>
<sequence>MTTPSTGNSVDAREVRGREQTNRTASATRTARAARAPSQPPSRPLRLRLSLRSARKGTLTACLAVLLALVVSVPGRIPNSPGHLGSLVETVLPWTVLAIPALIVPALVRRSPLAALSLVLPVTVWGTLFGSTLADKSSPGGDLTIASHNVNQENPDPEGTVGQLLASKADVLALEELTPRTASAYERALASAYPYHYFKETVGLWSIYPLSDVQALPIVPWTRAMRATVETPEGSLAAYVVHLPSVRVNSAGFTTRARNEALGRLTAELHRESAQNVVVLGDFNGSADDRAMRPLTRHFASVQTTAGDGFGFTWPSRFPVVRIDQIFVKGAKATSAWTLPATASDHLPVAARLDLLPRTPLGSRHP</sequence>
<dbReference type="SUPFAM" id="SSF56219">
    <property type="entry name" value="DNase I-like"/>
    <property type="match status" value="1"/>
</dbReference>
<accession>A0A081XJ25</accession>
<feature type="transmembrane region" description="Helical" evidence="10">
    <location>
        <begin position="91"/>
        <end position="108"/>
    </location>
</feature>
<reference evidence="12 13" key="1">
    <citation type="submission" date="2014-02" db="EMBL/GenBank/DDBJ databases">
        <title>The genome announcement of Streptomyces toyocaensis NRRL15009.</title>
        <authorList>
            <person name="Hong H.-J."/>
            <person name="Kwun M.J."/>
        </authorList>
    </citation>
    <scope>NUCLEOTIDE SEQUENCE [LARGE SCALE GENOMIC DNA]</scope>
    <source>
        <strain evidence="12 13">NRRL 15009</strain>
    </source>
</reference>
<keyword evidence="10" id="KW-1133">Transmembrane helix</keyword>
<evidence type="ECO:0000313" key="13">
    <source>
        <dbReference type="Proteomes" id="UP000028341"/>
    </source>
</evidence>
<keyword evidence="7" id="KW-0460">Magnesium</keyword>
<feature type="region of interest" description="Disordered" evidence="9">
    <location>
        <begin position="1"/>
        <end position="44"/>
    </location>
</feature>
<keyword evidence="10" id="KW-0812">Transmembrane</keyword>
<evidence type="ECO:0000256" key="6">
    <source>
        <dbReference type="ARBA" id="ARBA00022801"/>
    </source>
</evidence>
<dbReference type="Gene3D" id="3.60.10.10">
    <property type="entry name" value="Endonuclease/exonuclease/phosphatase"/>
    <property type="match status" value="1"/>
</dbReference>